<dbReference type="KEGG" id="dcb:C3Y92_08850"/>
<dbReference type="GO" id="GO:0004674">
    <property type="term" value="F:protein serine/threonine kinase activity"/>
    <property type="evidence" value="ECO:0007669"/>
    <property type="project" value="UniProtKB-KW"/>
</dbReference>
<dbReference type="Gene3D" id="3.30.565.10">
    <property type="entry name" value="Histidine kinase-like ATPase, C-terminal domain"/>
    <property type="match status" value="1"/>
</dbReference>
<proteinExistence type="predicted"/>
<keyword evidence="1" id="KW-0418">Kinase</keyword>
<feature type="domain" description="Histidine kinase/HSP90-like ATPase" evidence="2">
    <location>
        <begin position="13"/>
        <end position="133"/>
    </location>
</feature>
<dbReference type="PANTHER" id="PTHR35526:SF6">
    <property type="entry name" value="SLR1861 PROTEIN"/>
    <property type="match status" value="1"/>
</dbReference>
<dbReference type="EMBL" id="CP026538">
    <property type="protein sequence ID" value="QAZ67327.1"/>
    <property type="molecule type" value="Genomic_DNA"/>
</dbReference>
<sequence length="137" mass="15180">MLPGFSLRIANRLLELDRVADAVEAFGEAHGLSAKLRYQLRLVLDELLTNTISYGYADDGEHGIQVGMAEEGGRLRFLLEDDARPFDPLTARIPDVNAPVDERPIGGLGIHLVRSIMDRVAYERVGGINRLVLEKDI</sequence>
<protein>
    <submittedName>
        <fullName evidence="3">ATP-binding protein</fullName>
    </submittedName>
</protein>
<keyword evidence="3" id="KW-0547">Nucleotide-binding</keyword>
<accession>A0A4P6HJP0</accession>
<evidence type="ECO:0000313" key="3">
    <source>
        <dbReference type="EMBL" id="QAZ67327.1"/>
    </source>
</evidence>
<dbReference type="Proteomes" id="UP000293296">
    <property type="component" value="Chromosome"/>
</dbReference>
<dbReference type="AlphaFoldDB" id="A0A4P6HJP0"/>
<name>A0A4P6HJP0_9BACT</name>
<evidence type="ECO:0000256" key="1">
    <source>
        <dbReference type="ARBA" id="ARBA00022527"/>
    </source>
</evidence>
<dbReference type="InterPro" id="IPR050267">
    <property type="entry name" value="Anti-sigma-factor_SerPK"/>
</dbReference>
<dbReference type="InterPro" id="IPR036890">
    <property type="entry name" value="HATPase_C_sf"/>
</dbReference>
<organism evidence="3 4">
    <name type="scientific">Solidesulfovibrio carbinolicus</name>
    <dbReference type="NCBI Taxonomy" id="296842"/>
    <lineage>
        <taxon>Bacteria</taxon>
        <taxon>Pseudomonadati</taxon>
        <taxon>Thermodesulfobacteriota</taxon>
        <taxon>Desulfovibrionia</taxon>
        <taxon>Desulfovibrionales</taxon>
        <taxon>Desulfovibrionaceae</taxon>
        <taxon>Solidesulfovibrio</taxon>
    </lineage>
</organism>
<keyword evidence="4" id="KW-1185">Reference proteome</keyword>
<dbReference type="OrthoDB" id="9792240at2"/>
<keyword evidence="1" id="KW-0808">Transferase</keyword>
<dbReference type="Pfam" id="PF13581">
    <property type="entry name" value="HATPase_c_2"/>
    <property type="match status" value="1"/>
</dbReference>
<gene>
    <name evidence="3" type="ORF">C3Y92_08850</name>
</gene>
<keyword evidence="1" id="KW-0723">Serine/threonine-protein kinase</keyword>
<dbReference type="InterPro" id="IPR003594">
    <property type="entry name" value="HATPase_dom"/>
</dbReference>
<evidence type="ECO:0000313" key="4">
    <source>
        <dbReference type="Proteomes" id="UP000293296"/>
    </source>
</evidence>
<dbReference type="PANTHER" id="PTHR35526">
    <property type="entry name" value="ANTI-SIGMA-F FACTOR RSBW-RELATED"/>
    <property type="match status" value="1"/>
</dbReference>
<reference evidence="3 4" key="1">
    <citation type="submission" date="2018-02" db="EMBL/GenBank/DDBJ databases">
        <title>Genome sequence of Desulfovibrio carbinolicus DSM 3852.</title>
        <authorList>
            <person name="Wilbanks E."/>
            <person name="Skennerton C.T."/>
            <person name="Orphan V.J."/>
        </authorList>
    </citation>
    <scope>NUCLEOTIDE SEQUENCE [LARGE SCALE GENOMIC DNA]</scope>
    <source>
        <strain evidence="3 4">DSM 3852</strain>
    </source>
</reference>
<dbReference type="GO" id="GO:0005524">
    <property type="term" value="F:ATP binding"/>
    <property type="evidence" value="ECO:0007669"/>
    <property type="project" value="UniProtKB-KW"/>
</dbReference>
<keyword evidence="3" id="KW-0067">ATP-binding</keyword>
<dbReference type="SUPFAM" id="SSF55874">
    <property type="entry name" value="ATPase domain of HSP90 chaperone/DNA topoisomerase II/histidine kinase"/>
    <property type="match status" value="1"/>
</dbReference>
<evidence type="ECO:0000259" key="2">
    <source>
        <dbReference type="Pfam" id="PF13581"/>
    </source>
</evidence>
<dbReference type="CDD" id="cd16936">
    <property type="entry name" value="HATPase_RsbW-like"/>
    <property type="match status" value="1"/>
</dbReference>